<dbReference type="AlphaFoldDB" id="A0A162K9V9"/>
<evidence type="ECO:0000256" key="1">
    <source>
        <dbReference type="SAM" id="SignalP"/>
    </source>
</evidence>
<dbReference type="GO" id="GO:0050135">
    <property type="term" value="F:NADP+ nucleosidase activity"/>
    <property type="evidence" value="ECO:0007669"/>
    <property type="project" value="InterPro"/>
</dbReference>
<feature type="chain" id="PRO_5007836427" description="TNT domain-containing protein" evidence="1">
    <location>
        <begin position="18"/>
        <end position="243"/>
    </location>
</feature>
<evidence type="ECO:0000313" key="4">
    <source>
        <dbReference type="Proteomes" id="UP000076881"/>
    </source>
</evidence>
<dbReference type="PANTHER" id="PTHR42059">
    <property type="entry name" value="TNT DOMAIN-CONTAINING PROTEIN"/>
    <property type="match status" value="1"/>
</dbReference>
<feature type="signal peptide" evidence="1">
    <location>
        <begin position="1"/>
        <end position="17"/>
    </location>
</feature>
<reference evidence="3 4" key="1">
    <citation type="journal article" date="2016" name="Genome Biol. Evol.">
        <title>Divergent and convergent evolution of fungal pathogenicity.</title>
        <authorList>
            <person name="Shang Y."/>
            <person name="Xiao G."/>
            <person name="Zheng P."/>
            <person name="Cen K."/>
            <person name="Zhan S."/>
            <person name="Wang C."/>
        </authorList>
    </citation>
    <scope>NUCLEOTIDE SEQUENCE [LARGE SCALE GENOMIC DNA]</scope>
    <source>
        <strain evidence="3 4">RCEF 1005</strain>
    </source>
</reference>
<feature type="domain" description="TNT" evidence="2">
    <location>
        <begin position="122"/>
        <end position="218"/>
    </location>
</feature>
<dbReference type="EMBL" id="AZHF01000002">
    <property type="protein sequence ID" value="OAA78993.1"/>
    <property type="molecule type" value="Genomic_DNA"/>
</dbReference>
<organism evidence="3 4">
    <name type="scientific">Akanthomyces lecanii RCEF 1005</name>
    <dbReference type="NCBI Taxonomy" id="1081108"/>
    <lineage>
        <taxon>Eukaryota</taxon>
        <taxon>Fungi</taxon>
        <taxon>Dikarya</taxon>
        <taxon>Ascomycota</taxon>
        <taxon>Pezizomycotina</taxon>
        <taxon>Sordariomycetes</taxon>
        <taxon>Hypocreomycetidae</taxon>
        <taxon>Hypocreales</taxon>
        <taxon>Cordycipitaceae</taxon>
        <taxon>Akanthomyces</taxon>
        <taxon>Cordyceps confragosa</taxon>
    </lineage>
</organism>
<dbReference type="Proteomes" id="UP000076881">
    <property type="component" value="Unassembled WGS sequence"/>
</dbReference>
<protein>
    <recommendedName>
        <fullName evidence="2">TNT domain-containing protein</fullName>
    </recommendedName>
</protein>
<dbReference type="Pfam" id="PF14021">
    <property type="entry name" value="TNT"/>
    <property type="match status" value="1"/>
</dbReference>
<name>A0A162K9V9_CORDF</name>
<keyword evidence="4" id="KW-1185">Reference proteome</keyword>
<keyword evidence="1" id="KW-0732">Signal</keyword>
<comment type="caution">
    <text evidence="3">The sequence shown here is derived from an EMBL/GenBank/DDBJ whole genome shotgun (WGS) entry which is preliminary data.</text>
</comment>
<sequence>MKFATTFLLPCLAGASALNGLPDDKPDTTVGGKVCDCKGAAASTGTNATDYLCGDKRLGPKQLPTKLPLGSFVASYNRLGNDDVSVEEFLGAWTGPDGRYKYPPQNGFTLDVNGDAVNGTLQLEVGTLLDRFGSEYGTYVSAASAPFSQRSLPPSSLDTDPSNPDFPYGYHLYKVIRPFSVVGGPIAPWFGQPGLGAQFYTGGVGNIMKLIADGFIERQDPSILVTRSQGACTQPTAESYGRR</sequence>
<gene>
    <name evidence="3" type="ORF">LEL_02479</name>
</gene>
<proteinExistence type="predicted"/>
<dbReference type="OrthoDB" id="2923349at2759"/>
<evidence type="ECO:0000259" key="2">
    <source>
        <dbReference type="Pfam" id="PF14021"/>
    </source>
</evidence>
<dbReference type="PANTHER" id="PTHR42059:SF1">
    <property type="entry name" value="TNT DOMAIN-CONTAINING PROTEIN"/>
    <property type="match status" value="1"/>
</dbReference>
<evidence type="ECO:0000313" key="3">
    <source>
        <dbReference type="EMBL" id="OAA78993.1"/>
    </source>
</evidence>
<dbReference type="InterPro" id="IPR025331">
    <property type="entry name" value="TNT"/>
</dbReference>
<accession>A0A162K9V9</accession>
<dbReference type="InterPro" id="IPR053024">
    <property type="entry name" value="Fungal_surface_NADase"/>
</dbReference>